<dbReference type="RefSeq" id="XP_046057887.1">
    <property type="nucleotide sequence ID" value="XM_046208771.1"/>
</dbReference>
<name>A0A9P8NVW2_9ASCO</name>
<gene>
    <name evidence="1" type="ORF">OGAPHI_007381</name>
</gene>
<dbReference type="GeneID" id="70239345"/>
<proteinExistence type="predicted"/>
<reference evidence="1" key="2">
    <citation type="submission" date="2021-01" db="EMBL/GenBank/DDBJ databases">
        <authorList>
            <person name="Schikora-Tamarit M.A."/>
        </authorList>
    </citation>
    <scope>NUCLEOTIDE SEQUENCE</scope>
    <source>
        <strain evidence="1">CBS6075</strain>
    </source>
</reference>
<accession>A0A9P8NVW2</accession>
<comment type="caution">
    <text evidence="1">The sequence shown here is derived from an EMBL/GenBank/DDBJ whole genome shotgun (WGS) entry which is preliminary data.</text>
</comment>
<evidence type="ECO:0000313" key="1">
    <source>
        <dbReference type="EMBL" id="KAH3660176.1"/>
    </source>
</evidence>
<sequence>MTNCIFENLYILVVQNLFTCTTSSNGLGELSEHLDGGFPGNASVGHRNTVLELFFVCWDALFTLVDVRLDHDTDDLVLSVSNLSGHLLRDLWLVSVVLVGVSVRAIDHHNASGRKLGLGLSNRGLVVIRSFLTSSQDDETVVVTLGGGDGSESVLGNTHEVVGRRSGLDSIDSHVQRTVSSILETNREGQTRSKLSVELRLGGPSTNSTK</sequence>
<dbReference type="EMBL" id="JAEUBE010000511">
    <property type="protein sequence ID" value="KAH3660176.1"/>
    <property type="molecule type" value="Genomic_DNA"/>
</dbReference>
<reference evidence="1" key="1">
    <citation type="journal article" date="2021" name="Open Biol.">
        <title>Shared evolutionary footprints suggest mitochondrial oxidative damage underlies multiple complex I losses in fungi.</title>
        <authorList>
            <person name="Schikora-Tamarit M.A."/>
            <person name="Marcet-Houben M."/>
            <person name="Nosek J."/>
            <person name="Gabaldon T."/>
        </authorList>
    </citation>
    <scope>NUCLEOTIDE SEQUENCE</scope>
    <source>
        <strain evidence="1">CBS6075</strain>
    </source>
</reference>
<organism evidence="1 2">
    <name type="scientific">Ogataea philodendri</name>
    <dbReference type="NCBI Taxonomy" id="1378263"/>
    <lineage>
        <taxon>Eukaryota</taxon>
        <taxon>Fungi</taxon>
        <taxon>Dikarya</taxon>
        <taxon>Ascomycota</taxon>
        <taxon>Saccharomycotina</taxon>
        <taxon>Pichiomycetes</taxon>
        <taxon>Pichiales</taxon>
        <taxon>Pichiaceae</taxon>
        <taxon>Ogataea</taxon>
    </lineage>
</organism>
<protein>
    <submittedName>
        <fullName evidence="1">Uncharacterized protein</fullName>
    </submittedName>
</protein>
<keyword evidence="2" id="KW-1185">Reference proteome</keyword>
<dbReference type="AlphaFoldDB" id="A0A9P8NVW2"/>
<dbReference type="Proteomes" id="UP000769157">
    <property type="component" value="Unassembled WGS sequence"/>
</dbReference>
<evidence type="ECO:0000313" key="2">
    <source>
        <dbReference type="Proteomes" id="UP000769157"/>
    </source>
</evidence>